<dbReference type="AlphaFoldDB" id="F4S6Q9"/>
<sequence length="174" mass="20270">MYVALKSLIIFTVVALLGTGYATDFNPTSTQVVDGIVAKGQITEKFFAELGQDLTVRPTWTYDRVLKIYTFNGYQVVNYQDHFCVFSQNQCISVQDYIPRHRYFTKHIPVIPRGYSNILNGPPVTIYNNYYIYIPNKSHLLFYYNNGRFGAFNRKHWDQRDLSLFFNVTPTLHA</sequence>
<gene>
    <name evidence="2" type="ORF">MELLADRAFT_112516</name>
</gene>
<dbReference type="VEuPathDB" id="FungiDB:MELLADRAFT_112516"/>
<name>F4S6Q9_MELLP</name>
<accession>F4S6Q9</accession>
<reference evidence="3" key="1">
    <citation type="journal article" date="2011" name="Proc. Natl. Acad. Sci. U.S.A.">
        <title>Obligate biotrophy features unraveled by the genomic analysis of rust fungi.</title>
        <authorList>
            <person name="Duplessis S."/>
            <person name="Cuomo C.A."/>
            <person name="Lin Y.-C."/>
            <person name="Aerts A."/>
            <person name="Tisserant E."/>
            <person name="Veneault-Fourrey C."/>
            <person name="Joly D.L."/>
            <person name="Hacquard S."/>
            <person name="Amselem J."/>
            <person name="Cantarel B.L."/>
            <person name="Chiu R."/>
            <person name="Coutinho P.M."/>
            <person name="Feau N."/>
            <person name="Field M."/>
            <person name="Frey P."/>
            <person name="Gelhaye E."/>
            <person name="Goldberg J."/>
            <person name="Grabherr M.G."/>
            <person name="Kodira C.D."/>
            <person name="Kohler A."/>
            <person name="Kuees U."/>
            <person name="Lindquist E.A."/>
            <person name="Lucas S.M."/>
            <person name="Mago R."/>
            <person name="Mauceli E."/>
            <person name="Morin E."/>
            <person name="Murat C."/>
            <person name="Pangilinan J.L."/>
            <person name="Park R."/>
            <person name="Pearson M."/>
            <person name="Quesneville H."/>
            <person name="Rouhier N."/>
            <person name="Sakthikumar S."/>
            <person name="Salamov A.A."/>
            <person name="Schmutz J."/>
            <person name="Selles B."/>
            <person name="Shapiro H."/>
            <person name="Tanguay P."/>
            <person name="Tuskan G.A."/>
            <person name="Henrissat B."/>
            <person name="Van de Peer Y."/>
            <person name="Rouze P."/>
            <person name="Ellis J.G."/>
            <person name="Dodds P.N."/>
            <person name="Schein J.E."/>
            <person name="Zhong S."/>
            <person name="Hamelin R.C."/>
            <person name="Grigoriev I.V."/>
            <person name="Szabo L.J."/>
            <person name="Martin F."/>
        </authorList>
    </citation>
    <scope>NUCLEOTIDE SEQUENCE [LARGE SCALE GENOMIC DNA]</scope>
    <source>
        <strain evidence="3">98AG31 / pathotype 3-4-7</strain>
    </source>
</reference>
<protein>
    <submittedName>
        <fullName evidence="2">Secreted protein</fullName>
    </submittedName>
</protein>
<dbReference type="RefSeq" id="XP_007417122.1">
    <property type="nucleotide sequence ID" value="XM_007417060.1"/>
</dbReference>
<dbReference type="GeneID" id="18924711"/>
<evidence type="ECO:0000256" key="1">
    <source>
        <dbReference type="SAM" id="SignalP"/>
    </source>
</evidence>
<dbReference type="KEGG" id="mlr:MELLADRAFT_112516"/>
<keyword evidence="3" id="KW-1185">Reference proteome</keyword>
<dbReference type="InParanoid" id="F4S6Q9"/>
<proteinExistence type="predicted"/>
<evidence type="ECO:0000313" key="3">
    <source>
        <dbReference type="Proteomes" id="UP000001072"/>
    </source>
</evidence>
<keyword evidence="1" id="KW-0732">Signal</keyword>
<dbReference type="HOGENOM" id="CLU_1540403_0_0_1"/>
<feature type="signal peptide" evidence="1">
    <location>
        <begin position="1"/>
        <end position="22"/>
    </location>
</feature>
<evidence type="ECO:0000313" key="2">
    <source>
        <dbReference type="EMBL" id="EGF99676.1"/>
    </source>
</evidence>
<feature type="chain" id="PRO_5003315873" evidence="1">
    <location>
        <begin position="23"/>
        <end position="174"/>
    </location>
</feature>
<organism evidence="3">
    <name type="scientific">Melampsora larici-populina (strain 98AG31 / pathotype 3-4-7)</name>
    <name type="common">Poplar leaf rust fungus</name>
    <dbReference type="NCBI Taxonomy" id="747676"/>
    <lineage>
        <taxon>Eukaryota</taxon>
        <taxon>Fungi</taxon>
        <taxon>Dikarya</taxon>
        <taxon>Basidiomycota</taxon>
        <taxon>Pucciniomycotina</taxon>
        <taxon>Pucciniomycetes</taxon>
        <taxon>Pucciniales</taxon>
        <taxon>Melampsoraceae</taxon>
        <taxon>Melampsora</taxon>
    </lineage>
</organism>
<dbReference type="EMBL" id="GL883156">
    <property type="protein sequence ID" value="EGF99676.1"/>
    <property type="molecule type" value="Genomic_DNA"/>
</dbReference>
<dbReference type="Proteomes" id="UP000001072">
    <property type="component" value="Unassembled WGS sequence"/>
</dbReference>